<dbReference type="Pfam" id="PF00304">
    <property type="entry name" value="Gamma-thionin"/>
    <property type="match status" value="1"/>
</dbReference>
<dbReference type="Gene3D" id="3.30.30.10">
    <property type="entry name" value="Knottin, scorpion toxin-like"/>
    <property type="match status" value="1"/>
</dbReference>
<evidence type="ECO:0000313" key="3">
    <source>
        <dbReference type="Proteomes" id="UP000652761"/>
    </source>
</evidence>
<dbReference type="AlphaFoldDB" id="A0A843UY95"/>
<dbReference type="SMART" id="SM00505">
    <property type="entry name" value="Knot1"/>
    <property type="match status" value="1"/>
</dbReference>
<dbReference type="GO" id="GO:0006952">
    <property type="term" value="P:defense response"/>
    <property type="evidence" value="ECO:0007669"/>
    <property type="project" value="InterPro"/>
</dbReference>
<dbReference type="InterPro" id="IPR003614">
    <property type="entry name" value="Knottins"/>
</dbReference>
<keyword evidence="3" id="KW-1185">Reference proteome</keyword>
<dbReference type="PRINTS" id="PR00288">
    <property type="entry name" value="PUROTHIONIN"/>
</dbReference>
<name>A0A843UY95_COLES</name>
<sequence length="59" mass="6181">MHAGDAGLAAARVCQFPSSGFKGICVSDTNCAQVCIQEGYGGGQCEGLRRRCLCQKKCP</sequence>
<evidence type="ECO:0000259" key="1">
    <source>
        <dbReference type="SMART" id="SM00505"/>
    </source>
</evidence>
<dbReference type="CDD" id="cd00107">
    <property type="entry name" value="Knot1"/>
    <property type="match status" value="1"/>
</dbReference>
<dbReference type="InterPro" id="IPR008176">
    <property type="entry name" value="Defensin_plant"/>
</dbReference>
<accession>A0A843UY95</accession>
<dbReference type="EMBL" id="NMUH01001073">
    <property type="protein sequence ID" value="MQL88608.1"/>
    <property type="molecule type" value="Genomic_DNA"/>
</dbReference>
<dbReference type="InterPro" id="IPR036574">
    <property type="entry name" value="Scorpion_toxin-like_sf"/>
</dbReference>
<feature type="domain" description="Knottins-like" evidence="1">
    <location>
        <begin position="13"/>
        <end position="58"/>
    </location>
</feature>
<organism evidence="2 3">
    <name type="scientific">Colocasia esculenta</name>
    <name type="common">Wild taro</name>
    <name type="synonym">Arum esculentum</name>
    <dbReference type="NCBI Taxonomy" id="4460"/>
    <lineage>
        <taxon>Eukaryota</taxon>
        <taxon>Viridiplantae</taxon>
        <taxon>Streptophyta</taxon>
        <taxon>Embryophyta</taxon>
        <taxon>Tracheophyta</taxon>
        <taxon>Spermatophyta</taxon>
        <taxon>Magnoliopsida</taxon>
        <taxon>Liliopsida</taxon>
        <taxon>Araceae</taxon>
        <taxon>Aroideae</taxon>
        <taxon>Colocasieae</taxon>
        <taxon>Colocasia</taxon>
    </lineage>
</organism>
<protein>
    <recommendedName>
        <fullName evidence="1">Knottins-like domain-containing protein</fullName>
    </recommendedName>
</protein>
<gene>
    <name evidence="2" type="ORF">Taro_021170</name>
</gene>
<proteinExistence type="predicted"/>
<dbReference type="SUPFAM" id="SSF57095">
    <property type="entry name" value="Scorpion toxin-like"/>
    <property type="match status" value="1"/>
</dbReference>
<evidence type="ECO:0000313" key="2">
    <source>
        <dbReference type="EMBL" id="MQL88608.1"/>
    </source>
</evidence>
<dbReference type="Proteomes" id="UP000652761">
    <property type="component" value="Unassembled WGS sequence"/>
</dbReference>
<comment type="caution">
    <text evidence="2">The sequence shown here is derived from an EMBL/GenBank/DDBJ whole genome shotgun (WGS) entry which is preliminary data.</text>
</comment>
<dbReference type="PROSITE" id="PS00940">
    <property type="entry name" value="GAMMA_THIONIN"/>
    <property type="match status" value="1"/>
</dbReference>
<dbReference type="OrthoDB" id="683455at2759"/>
<reference evidence="2" key="1">
    <citation type="submission" date="2017-07" db="EMBL/GenBank/DDBJ databases">
        <title>Taro Niue Genome Assembly and Annotation.</title>
        <authorList>
            <person name="Atibalentja N."/>
            <person name="Keating K."/>
            <person name="Fields C.J."/>
        </authorList>
    </citation>
    <scope>NUCLEOTIDE SEQUENCE</scope>
    <source>
        <strain evidence="2">Niue_2</strain>
        <tissue evidence="2">Leaf</tissue>
    </source>
</reference>